<feature type="domain" description="HTH La-type RNA-binding" evidence="4">
    <location>
        <begin position="47"/>
        <end position="134"/>
    </location>
</feature>
<sequence>MVEKITINSAHQKPNQHHTKYIGKYFNQKPEKDHQPKKQFKDTSFVESNPELVRQSIINQINYYFSIENLCRDIYLRCNMDQEGWVSIPFLCSFNRMRSYDYKTTCDAIQHSDHVELNAENDKLRIRNNDNRKMWILTDEVKNGFLTARSQQQESSEGWETVHSKNHHNGPKKSQSTDNVSGTTTLEPTVFEFSSDESEEVDFFQKERRNFDLRVVDQKDDENEFYSSDEDINYSDGEGLLDDYSDEEELMKKLIIVTQSQHKKNKINSRKYISNEIASIINDGLYFYEQDLKRKKQHFKPQSNSYSTVIIEQQQHSKKQENTKDQSSSTPITTNAWNVGKSSSTSSTTTPTMAQRLKEHHLGIPIEAEVPKAPTRLYSPKPKSTSGSSTGSGKNFNRKPIQPIGWVVSSDSVQSSPSSSPKTTIGGVSGSLGNDDIPYFQHPSYELLEENGFVQQKYDKYKSKCLKERKRLGIGNSSEMNTLFRFWSHFLRTHFIQKIYQEFLEIAIEDQKQGAGYGMECVFRYFSYGLEKKFRSEVFEDFQTYTLQDYKSGSVYALEKFWAYLKYRKDQTPLVINQELQDILNKFKTINDFRNFLKKSTSTTSTTSKQNNNSSYKQHNNYSNKKYNNQPLSSSHTTKPSSSSSSYQSKSNTYSSSMKTKTTISSNTSSSSTNTMMNNTKHGFM</sequence>
<dbReference type="SMART" id="SM00715">
    <property type="entry name" value="LA"/>
    <property type="match status" value="1"/>
</dbReference>
<evidence type="ECO:0000313" key="6">
    <source>
        <dbReference type="Proteomes" id="UP000076078"/>
    </source>
</evidence>
<evidence type="ECO:0000256" key="2">
    <source>
        <dbReference type="PROSITE-ProRule" id="PRU00332"/>
    </source>
</evidence>
<dbReference type="SUPFAM" id="SSF46785">
    <property type="entry name" value="Winged helix' DNA-binding domain"/>
    <property type="match status" value="1"/>
</dbReference>
<feature type="compositionally biased region" description="Polar residues" evidence="3">
    <location>
        <begin position="172"/>
        <end position="183"/>
    </location>
</feature>
<dbReference type="AlphaFoldDB" id="A0A152A4S4"/>
<evidence type="ECO:0000313" key="5">
    <source>
        <dbReference type="EMBL" id="KYR01085.1"/>
    </source>
</evidence>
<dbReference type="PROSITE" id="PS50961">
    <property type="entry name" value="HTH_LA"/>
    <property type="match status" value="1"/>
</dbReference>
<dbReference type="CDD" id="cd07323">
    <property type="entry name" value="LAM"/>
    <property type="match status" value="1"/>
</dbReference>
<dbReference type="Pfam" id="PF21071">
    <property type="entry name" value="LARP1_HEAT"/>
    <property type="match status" value="1"/>
</dbReference>
<proteinExistence type="predicted"/>
<dbReference type="InterPro" id="IPR006607">
    <property type="entry name" value="DM15"/>
</dbReference>
<protein>
    <recommendedName>
        <fullName evidence="4">HTH La-type RNA-binding domain-containing protein</fullName>
    </recommendedName>
</protein>
<accession>A0A152A4S4</accession>
<dbReference type="GO" id="GO:0048255">
    <property type="term" value="P:mRNA stabilization"/>
    <property type="evidence" value="ECO:0007669"/>
    <property type="project" value="InterPro"/>
</dbReference>
<dbReference type="OMA" id="YFQHPSY"/>
<dbReference type="InterPro" id="IPR036388">
    <property type="entry name" value="WH-like_DNA-bd_sf"/>
</dbReference>
<reference evidence="5 6" key="1">
    <citation type="submission" date="2015-12" db="EMBL/GenBank/DDBJ databases">
        <title>Dictyostelia acquired genes for synthesis and detection of signals that induce cell-type specialization by lateral gene transfer from prokaryotes.</title>
        <authorList>
            <person name="Gloeckner G."/>
            <person name="Schaap P."/>
        </authorList>
    </citation>
    <scope>NUCLEOTIDE SEQUENCE [LARGE SCALE GENOMIC DNA]</scope>
    <source>
        <strain evidence="5 6">TK</strain>
    </source>
</reference>
<feature type="region of interest" description="Disordered" evidence="3">
    <location>
        <begin position="313"/>
        <end position="400"/>
    </location>
</feature>
<dbReference type="GO" id="GO:0003729">
    <property type="term" value="F:mRNA binding"/>
    <property type="evidence" value="ECO:0007669"/>
    <property type="project" value="TreeGrafter"/>
</dbReference>
<dbReference type="STRING" id="361077.A0A152A4S4"/>
<dbReference type="InParanoid" id="A0A152A4S4"/>
<feature type="compositionally biased region" description="Low complexity" evidence="3">
    <location>
        <begin position="342"/>
        <end position="352"/>
    </location>
</feature>
<organism evidence="5 6">
    <name type="scientific">Tieghemostelium lacteum</name>
    <name type="common">Slime mold</name>
    <name type="synonym">Dictyostelium lacteum</name>
    <dbReference type="NCBI Taxonomy" id="361077"/>
    <lineage>
        <taxon>Eukaryota</taxon>
        <taxon>Amoebozoa</taxon>
        <taxon>Evosea</taxon>
        <taxon>Eumycetozoa</taxon>
        <taxon>Dictyostelia</taxon>
        <taxon>Dictyosteliales</taxon>
        <taxon>Raperosteliaceae</taxon>
        <taxon>Tieghemostelium</taxon>
    </lineage>
</organism>
<feature type="compositionally biased region" description="Polar residues" evidence="3">
    <location>
        <begin position="149"/>
        <end position="158"/>
    </location>
</feature>
<feature type="compositionally biased region" description="Low complexity" evidence="3">
    <location>
        <begin position="379"/>
        <end position="394"/>
    </location>
</feature>
<feature type="region of interest" description="Disordered" evidence="3">
    <location>
        <begin position="601"/>
        <end position="685"/>
    </location>
</feature>
<dbReference type="GO" id="GO:0005634">
    <property type="term" value="C:nucleus"/>
    <property type="evidence" value="ECO:0007669"/>
    <property type="project" value="TreeGrafter"/>
</dbReference>
<dbReference type="Gene3D" id="1.10.10.10">
    <property type="entry name" value="Winged helix-like DNA-binding domain superfamily/Winged helix DNA-binding domain"/>
    <property type="match status" value="1"/>
</dbReference>
<dbReference type="OrthoDB" id="340227at2759"/>
<dbReference type="InterPro" id="IPR036390">
    <property type="entry name" value="WH_DNA-bd_sf"/>
</dbReference>
<dbReference type="Proteomes" id="UP000076078">
    <property type="component" value="Unassembled WGS sequence"/>
</dbReference>
<feature type="region of interest" description="Disordered" evidence="3">
    <location>
        <begin position="409"/>
        <end position="428"/>
    </location>
</feature>
<dbReference type="Pfam" id="PF05383">
    <property type="entry name" value="La"/>
    <property type="match status" value="1"/>
</dbReference>
<dbReference type="InterPro" id="IPR006630">
    <property type="entry name" value="La_HTH"/>
</dbReference>
<evidence type="ECO:0000256" key="3">
    <source>
        <dbReference type="SAM" id="MobiDB-lite"/>
    </source>
</evidence>
<dbReference type="GO" id="GO:0000339">
    <property type="term" value="F:RNA cap binding"/>
    <property type="evidence" value="ECO:0007669"/>
    <property type="project" value="InterPro"/>
</dbReference>
<keyword evidence="6" id="KW-1185">Reference proteome</keyword>
<dbReference type="InterPro" id="IPR045180">
    <property type="entry name" value="La_dom_prot"/>
</dbReference>
<comment type="caution">
    <text evidence="5">The sequence shown here is derived from an EMBL/GenBank/DDBJ whole genome shotgun (WGS) entry which is preliminary data.</text>
</comment>
<keyword evidence="1 2" id="KW-0694">RNA-binding</keyword>
<feature type="region of interest" description="Disordered" evidence="3">
    <location>
        <begin position="149"/>
        <end position="183"/>
    </location>
</feature>
<dbReference type="FunCoup" id="A0A152A4S4">
    <property type="interactions" value="161"/>
</dbReference>
<evidence type="ECO:0000259" key="4">
    <source>
        <dbReference type="PROSITE" id="PS50961"/>
    </source>
</evidence>
<evidence type="ECO:0000256" key="1">
    <source>
        <dbReference type="ARBA" id="ARBA00022884"/>
    </source>
</evidence>
<dbReference type="PANTHER" id="PTHR22792">
    <property type="entry name" value="LUPUS LA PROTEIN-RELATED"/>
    <property type="match status" value="1"/>
</dbReference>
<feature type="compositionally biased region" description="Polar residues" evidence="3">
    <location>
        <begin position="325"/>
        <end position="341"/>
    </location>
</feature>
<feature type="compositionally biased region" description="Low complexity" evidence="3">
    <location>
        <begin position="409"/>
        <end position="420"/>
    </location>
</feature>
<dbReference type="PANTHER" id="PTHR22792:SF161">
    <property type="entry name" value="HTH LA-TYPE RNA-BINDING DOMAIN-CONTAINING PROTEIN"/>
    <property type="match status" value="1"/>
</dbReference>
<name>A0A152A4S4_TIELA</name>
<dbReference type="SMART" id="SM00684">
    <property type="entry name" value="DM15"/>
    <property type="match status" value="3"/>
</dbReference>
<gene>
    <name evidence="5" type="ORF">DLAC_02182</name>
</gene>
<dbReference type="EMBL" id="LODT01000011">
    <property type="protein sequence ID" value="KYR01085.1"/>
    <property type="molecule type" value="Genomic_DNA"/>
</dbReference>